<evidence type="ECO:0000256" key="1">
    <source>
        <dbReference type="SAM" id="MobiDB-lite"/>
    </source>
</evidence>
<dbReference type="FunFam" id="1.10.287.110:FF:000080">
    <property type="entry name" value="NAD(P)H-quinone oxidoreductase subunit U chloroplastic"/>
    <property type="match status" value="1"/>
</dbReference>
<dbReference type="Gene3D" id="1.10.287.110">
    <property type="entry name" value="DnaJ domain"/>
    <property type="match status" value="1"/>
</dbReference>
<dbReference type="AlphaFoldDB" id="A0ABD0TT78"/>
<keyword evidence="5" id="KW-1185">Reference proteome</keyword>
<reference evidence="4 5" key="1">
    <citation type="journal article" date="2024" name="Plant Biotechnol. J.">
        <title>Dendrobium thyrsiflorum genome and its molecular insights into genes involved in important horticultural traits.</title>
        <authorList>
            <person name="Chen B."/>
            <person name="Wang J.Y."/>
            <person name="Zheng P.J."/>
            <person name="Li K.L."/>
            <person name="Liang Y.M."/>
            <person name="Chen X.F."/>
            <person name="Zhang C."/>
            <person name="Zhao X."/>
            <person name="He X."/>
            <person name="Zhang G.Q."/>
            <person name="Liu Z.J."/>
            <person name="Xu Q."/>
        </authorList>
    </citation>
    <scope>NUCLEOTIDE SEQUENCE [LARGE SCALE GENOMIC DNA]</scope>
    <source>
        <strain evidence="4">GZMU011</strain>
    </source>
</reference>
<keyword evidence="2" id="KW-0472">Membrane</keyword>
<sequence>MAAAGFLSPASGLFGHSQGHRSLLNRGESPSSTPPARQLLFPLRCSSEAAPELVGTEDGTPPPTSEISVETPKKTPSLISAINVQKAIRGIEITNVDHYGRLGIARGDSYDKVNVAYQKMCEEVMNQGLDEEEANKRLDLLKESYGILSSEEERRLYDWSLARNEMPDRYVWPFEVDITQTPTQPPPPPEPEDVEPTRLVGYFFLGWFVLSVILAVALNSTS</sequence>
<dbReference type="PANTHER" id="PTHR47726">
    <property type="entry name" value="NAD(P)H-QUINONE OXIDOREDUCTASE SUBUNIT U, CHLOROPLASTIC"/>
    <property type="match status" value="1"/>
</dbReference>
<dbReference type="PROSITE" id="PS50076">
    <property type="entry name" value="DNAJ_2"/>
    <property type="match status" value="1"/>
</dbReference>
<dbReference type="GO" id="GO:0005783">
    <property type="term" value="C:endoplasmic reticulum"/>
    <property type="evidence" value="ECO:0007669"/>
    <property type="project" value="UniProtKB-ARBA"/>
</dbReference>
<comment type="caution">
    <text evidence="4">The sequence shown here is derived from an EMBL/GenBank/DDBJ whole genome shotgun (WGS) entry which is preliminary data.</text>
</comment>
<evidence type="ECO:0000313" key="4">
    <source>
        <dbReference type="EMBL" id="KAL0902849.1"/>
    </source>
</evidence>
<dbReference type="SUPFAM" id="SSF46565">
    <property type="entry name" value="Chaperone J-domain"/>
    <property type="match status" value="1"/>
</dbReference>
<gene>
    <name evidence="4" type="ORF">M5K25_028480</name>
</gene>
<organism evidence="4 5">
    <name type="scientific">Dendrobium thyrsiflorum</name>
    <name type="common">Pinecone-like raceme dendrobium</name>
    <name type="synonym">Orchid</name>
    <dbReference type="NCBI Taxonomy" id="117978"/>
    <lineage>
        <taxon>Eukaryota</taxon>
        <taxon>Viridiplantae</taxon>
        <taxon>Streptophyta</taxon>
        <taxon>Embryophyta</taxon>
        <taxon>Tracheophyta</taxon>
        <taxon>Spermatophyta</taxon>
        <taxon>Magnoliopsida</taxon>
        <taxon>Liliopsida</taxon>
        <taxon>Asparagales</taxon>
        <taxon>Orchidaceae</taxon>
        <taxon>Epidendroideae</taxon>
        <taxon>Malaxideae</taxon>
        <taxon>Dendrobiinae</taxon>
        <taxon>Dendrobium</taxon>
    </lineage>
</organism>
<dbReference type="InterPro" id="IPR044199">
    <property type="entry name" value="NdhU_chloroplastic"/>
</dbReference>
<dbReference type="Proteomes" id="UP001552299">
    <property type="component" value="Unassembled WGS sequence"/>
</dbReference>
<evidence type="ECO:0000313" key="5">
    <source>
        <dbReference type="Proteomes" id="UP001552299"/>
    </source>
</evidence>
<proteinExistence type="predicted"/>
<accession>A0ABD0TT78</accession>
<dbReference type="EMBL" id="JANQDX010000094">
    <property type="protein sequence ID" value="KAL0902849.1"/>
    <property type="molecule type" value="Genomic_DNA"/>
</dbReference>
<evidence type="ECO:0000259" key="3">
    <source>
        <dbReference type="PROSITE" id="PS50076"/>
    </source>
</evidence>
<feature type="domain" description="J" evidence="3">
    <location>
        <begin position="97"/>
        <end position="161"/>
    </location>
</feature>
<dbReference type="PANTHER" id="PTHR47726:SF1">
    <property type="entry name" value="NAD(P)H-QUINONE OXIDOREDUCTASE SUBUNIT U, CHLOROPLASTIC"/>
    <property type="match status" value="1"/>
</dbReference>
<keyword evidence="2" id="KW-0812">Transmembrane</keyword>
<evidence type="ECO:0000256" key="2">
    <source>
        <dbReference type="SAM" id="Phobius"/>
    </source>
</evidence>
<name>A0ABD0TT78_DENTH</name>
<feature type="transmembrane region" description="Helical" evidence="2">
    <location>
        <begin position="199"/>
        <end position="218"/>
    </location>
</feature>
<dbReference type="Pfam" id="PF00226">
    <property type="entry name" value="DnaJ"/>
    <property type="match status" value="1"/>
</dbReference>
<feature type="region of interest" description="Disordered" evidence="1">
    <location>
        <begin position="18"/>
        <end position="37"/>
    </location>
</feature>
<protein>
    <recommendedName>
        <fullName evidence="3">J domain-containing protein</fullName>
    </recommendedName>
</protein>
<dbReference type="InterPro" id="IPR036869">
    <property type="entry name" value="J_dom_sf"/>
</dbReference>
<feature type="region of interest" description="Disordered" evidence="1">
    <location>
        <begin position="52"/>
        <end position="72"/>
    </location>
</feature>
<dbReference type="InterPro" id="IPR001623">
    <property type="entry name" value="DnaJ_domain"/>
</dbReference>
<keyword evidence="2" id="KW-1133">Transmembrane helix</keyword>